<dbReference type="GO" id="GO:0005634">
    <property type="term" value="C:nucleus"/>
    <property type="evidence" value="ECO:0007669"/>
    <property type="project" value="TreeGrafter"/>
</dbReference>
<dbReference type="AlphaFoldDB" id="A0A8H7UKZ3"/>
<keyword evidence="3" id="KW-1185">Reference proteome</keyword>
<dbReference type="InterPro" id="IPR012337">
    <property type="entry name" value="RNaseH-like_sf"/>
</dbReference>
<proteinExistence type="inferred from homology"/>
<dbReference type="OrthoDB" id="1432093at2759"/>
<evidence type="ECO:0000313" key="2">
    <source>
        <dbReference type="EMBL" id="KAG2187010.1"/>
    </source>
</evidence>
<dbReference type="GO" id="GO:1990432">
    <property type="term" value="P:siRNA 3'-end processing"/>
    <property type="evidence" value="ECO:0007669"/>
    <property type="project" value="TreeGrafter"/>
</dbReference>
<protein>
    <submittedName>
        <fullName evidence="2">Uncharacterized protein</fullName>
    </submittedName>
</protein>
<dbReference type="Pfam" id="PF04857">
    <property type="entry name" value="CAF1"/>
    <property type="match status" value="2"/>
</dbReference>
<dbReference type="Gene3D" id="3.30.420.10">
    <property type="entry name" value="Ribonuclease H-like superfamily/Ribonuclease H"/>
    <property type="match status" value="1"/>
</dbReference>
<dbReference type="PANTHER" id="PTHR15092:SF44">
    <property type="entry name" value="POLY(A)-SPECIFIC RIBONUCLEASE PARN"/>
    <property type="match status" value="1"/>
</dbReference>
<evidence type="ECO:0000313" key="3">
    <source>
        <dbReference type="Proteomes" id="UP000612746"/>
    </source>
</evidence>
<comment type="similarity">
    <text evidence="1">Belongs to the CAF1 family.</text>
</comment>
<name>A0A8H7UKZ3_9FUNG</name>
<dbReference type="SUPFAM" id="SSF82708">
    <property type="entry name" value="R3H domain"/>
    <property type="match status" value="1"/>
</dbReference>
<dbReference type="GO" id="GO:0000175">
    <property type="term" value="F:3'-5'-RNA exonuclease activity"/>
    <property type="evidence" value="ECO:0007669"/>
    <property type="project" value="TreeGrafter"/>
</dbReference>
<dbReference type="InterPro" id="IPR036397">
    <property type="entry name" value="RNaseH_sf"/>
</dbReference>
<dbReference type="GO" id="GO:0003723">
    <property type="term" value="F:RNA binding"/>
    <property type="evidence" value="ECO:0007669"/>
    <property type="project" value="TreeGrafter"/>
</dbReference>
<dbReference type="SUPFAM" id="SSF53098">
    <property type="entry name" value="Ribonuclease H-like"/>
    <property type="match status" value="1"/>
</dbReference>
<reference evidence="2" key="1">
    <citation type="submission" date="2020-12" db="EMBL/GenBank/DDBJ databases">
        <title>Metabolic potential, ecology and presence of endohyphal bacteria is reflected in genomic diversity of Mucoromycotina.</title>
        <authorList>
            <person name="Muszewska A."/>
            <person name="Okrasinska A."/>
            <person name="Steczkiewicz K."/>
            <person name="Drgas O."/>
            <person name="Orlowska M."/>
            <person name="Perlinska-Lenart U."/>
            <person name="Aleksandrzak-Piekarczyk T."/>
            <person name="Szatraj K."/>
            <person name="Zielenkiewicz U."/>
            <person name="Pilsyk S."/>
            <person name="Malc E."/>
            <person name="Mieczkowski P."/>
            <person name="Kruszewska J.S."/>
            <person name="Biernat P."/>
            <person name="Pawlowska J."/>
        </authorList>
    </citation>
    <scope>NUCLEOTIDE SEQUENCE</scope>
    <source>
        <strain evidence="2">WA0000051536</strain>
    </source>
</reference>
<dbReference type="GO" id="GO:0000289">
    <property type="term" value="P:nuclear-transcribed mRNA poly(A) tail shortening"/>
    <property type="evidence" value="ECO:0007669"/>
    <property type="project" value="TreeGrafter"/>
</dbReference>
<dbReference type="InterPro" id="IPR051181">
    <property type="entry name" value="CAF1_poly(A)_ribonucleases"/>
</dbReference>
<dbReference type="PANTHER" id="PTHR15092">
    <property type="entry name" value="POLY A -SPECIFIC RIBONUCLEASE/TARGET OF EGR1, MEMBER 1"/>
    <property type="match status" value="1"/>
</dbReference>
<dbReference type="InterPro" id="IPR006941">
    <property type="entry name" value="RNase_CAF1"/>
</dbReference>
<organism evidence="2 3">
    <name type="scientific">Umbelopsis vinacea</name>
    <dbReference type="NCBI Taxonomy" id="44442"/>
    <lineage>
        <taxon>Eukaryota</taxon>
        <taxon>Fungi</taxon>
        <taxon>Fungi incertae sedis</taxon>
        <taxon>Mucoromycota</taxon>
        <taxon>Mucoromycotina</taxon>
        <taxon>Umbelopsidomycetes</taxon>
        <taxon>Umbelopsidales</taxon>
        <taxon>Umbelopsidaceae</taxon>
        <taxon>Umbelopsis</taxon>
    </lineage>
</organism>
<accession>A0A8H7UKZ3</accession>
<gene>
    <name evidence="2" type="ORF">INT44_003238</name>
</gene>
<dbReference type="EMBL" id="JAEPRA010000004">
    <property type="protein sequence ID" value="KAG2187010.1"/>
    <property type="molecule type" value="Genomic_DNA"/>
</dbReference>
<sequence>MEILKDTFEQKLPIVAEAIASCDFLAIDAEFTGTVYMSMQTPTIRNNNCAFQWVYSGISYLTPAEEKKFEQEGLERLNNTIPDIPVDRKEVEFMSDVKEKIDAWLQAKDQKKKGNLEIIALNGYRRRLVYQEVRNNYPQLTAFGKKDCICVGYVNERKEEQRYLEKRMQFDKEKKEAVGFRKVIDLISQSKKPVVGHNVLLDICHMMNQFIAPLPNDVKDFKEMVHRRFPRQQSVIDTKYLAAQAPDLAHFQSTSLENIYFETRLPPFEGPRIEFHWDFPAYQVSKAHEAAYDAYITGYVFLQMANYIHSKTLPAPVVNESPPEQCDEHDEESSAEGFYKFNTKATADTSEVDISNVSWEKKFDNAGSIDMLWGNKEDEVADELNNEPASSHGSANVAKLANVVEEKHQNLLSSSQSPEKDLFELVTALKKSTKIQSHPYETNITSDTPEEEQCHANIIVHFQNDGLLSPYVNKLSLIKSVAEYISLDEPEVLTDHSTVFHIFSKTKTIDEAKLVPIVTQLGNYFMERNGDRSVFVSYTELPKGLTASKADLDSMLEIIGATVETLEEYIQNEATNVGPSTVRERFNS</sequence>
<dbReference type="GO" id="GO:1990431">
    <property type="term" value="P:priRNA 3'-end processing"/>
    <property type="evidence" value="ECO:0007669"/>
    <property type="project" value="TreeGrafter"/>
</dbReference>
<comment type="caution">
    <text evidence="2">The sequence shown here is derived from an EMBL/GenBank/DDBJ whole genome shotgun (WGS) entry which is preliminary data.</text>
</comment>
<evidence type="ECO:0000256" key="1">
    <source>
        <dbReference type="ARBA" id="ARBA00008372"/>
    </source>
</evidence>
<dbReference type="InterPro" id="IPR036867">
    <property type="entry name" value="R3H_dom_sf"/>
</dbReference>
<dbReference type="Proteomes" id="UP000612746">
    <property type="component" value="Unassembled WGS sequence"/>
</dbReference>